<dbReference type="OrthoDB" id="68195at2"/>
<evidence type="ECO:0000313" key="3">
    <source>
        <dbReference type="Proteomes" id="UP000000238"/>
    </source>
</evidence>
<keyword evidence="3" id="KW-1185">Reference proteome</keyword>
<name>Q2SER6_HAHCH</name>
<proteinExistence type="predicted"/>
<accession>Q2SER6</accession>
<dbReference type="PANTHER" id="PTHR31157">
    <property type="entry name" value="SCP DOMAIN-CONTAINING PROTEIN"/>
    <property type="match status" value="1"/>
</dbReference>
<dbReference type="RefSeq" id="WP_011397925.1">
    <property type="nucleotide sequence ID" value="NC_007645.1"/>
</dbReference>
<dbReference type="STRING" id="349521.HCH_04148"/>
<dbReference type="Pfam" id="PF00188">
    <property type="entry name" value="CAP"/>
    <property type="match status" value="1"/>
</dbReference>
<dbReference type="EMBL" id="CP000155">
    <property type="protein sequence ID" value="ABC30858.1"/>
    <property type="molecule type" value="Genomic_DNA"/>
</dbReference>
<dbReference type="AlphaFoldDB" id="Q2SER6"/>
<gene>
    <name evidence="2" type="ordered locus">HCH_04148</name>
</gene>
<feature type="domain" description="SCP" evidence="1">
    <location>
        <begin position="29"/>
        <end position="134"/>
    </location>
</feature>
<dbReference type="CDD" id="cd05379">
    <property type="entry name" value="CAP_bacterial"/>
    <property type="match status" value="1"/>
</dbReference>
<dbReference type="HOGENOM" id="CLU_048111_3_0_6"/>
<dbReference type="eggNOG" id="COG2340">
    <property type="taxonomic scope" value="Bacteria"/>
</dbReference>
<protein>
    <submittedName>
        <fullName evidence="2">Uncharacterized protein with SCP/PR1 domains</fullName>
    </submittedName>
</protein>
<reference evidence="2 3" key="1">
    <citation type="journal article" date="2005" name="Nucleic Acids Res.">
        <title>Genomic blueprint of Hahella chejuensis, a marine microbe producing an algicidal agent.</title>
        <authorList>
            <person name="Jeong H."/>
            <person name="Yim J.H."/>
            <person name="Lee C."/>
            <person name="Choi S.-H."/>
            <person name="Park Y.K."/>
            <person name="Yoon S.H."/>
            <person name="Hur C.-G."/>
            <person name="Kang H.-Y."/>
            <person name="Kim D."/>
            <person name="Lee H.H."/>
            <person name="Park K.H."/>
            <person name="Park S.-H."/>
            <person name="Park H.-S."/>
            <person name="Lee H.K."/>
            <person name="Oh T.K."/>
            <person name="Kim J.F."/>
        </authorList>
    </citation>
    <scope>NUCLEOTIDE SEQUENCE [LARGE SCALE GENOMIC DNA]</scope>
    <source>
        <strain evidence="2 3">KCTC 2396</strain>
    </source>
</reference>
<dbReference type="Proteomes" id="UP000000238">
    <property type="component" value="Chromosome"/>
</dbReference>
<dbReference type="InterPro" id="IPR035940">
    <property type="entry name" value="CAP_sf"/>
</dbReference>
<dbReference type="PANTHER" id="PTHR31157:SF1">
    <property type="entry name" value="SCP DOMAIN-CONTAINING PROTEIN"/>
    <property type="match status" value="1"/>
</dbReference>
<dbReference type="InterPro" id="IPR014044">
    <property type="entry name" value="CAP_dom"/>
</dbReference>
<sequence>MNQRAQRWLQLINDARAQSRYCGEAFCQIASPLLWNERLALAAEEHSWDMAQNGFFDHIGGDGWPVGERATRNGYRWSRVAENISYGSNSVEEVVVGWLGSPGHCGNIMALEYTDMGMACACSVAAPASVYWTLVLARPLPLN</sequence>
<evidence type="ECO:0000259" key="1">
    <source>
        <dbReference type="Pfam" id="PF00188"/>
    </source>
</evidence>
<dbReference type="Gene3D" id="3.40.33.10">
    <property type="entry name" value="CAP"/>
    <property type="match status" value="1"/>
</dbReference>
<organism evidence="2 3">
    <name type="scientific">Hahella chejuensis (strain KCTC 2396)</name>
    <dbReference type="NCBI Taxonomy" id="349521"/>
    <lineage>
        <taxon>Bacteria</taxon>
        <taxon>Pseudomonadati</taxon>
        <taxon>Pseudomonadota</taxon>
        <taxon>Gammaproteobacteria</taxon>
        <taxon>Oceanospirillales</taxon>
        <taxon>Hahellaceae</taxon>
        <taxon>Hahella</taxon>
    </lineage>
</organism>
<dbReference type="SUPFAM" id="SSF55797">
    <property type="entry name" value="PR-1-like"/>
    <property type="match status" value="1"/>
</dbReference>
<dbReference type="KEGG" id="hch:HCH_04148"/>
<evidence type="ECO:0000313" key="2">
    <source>
        <dbReference type="EMBL" id="ABC30858.1"/>
    </source>
</evidence>